<gene>
    <name evidence="1" type="ORF">BU25DRAFT_156663</name>
</gene>
<dbReference type="EMBL" id="MU006730">
    <property type="protein sequence ID" value="KAF2624630.1"/>
    <property type="molecule type" value="Genomic_DNA"/>
</dbReference>
<accession>A0ACB6RRP0</accession>
<evidence type="ECO:0000313" key="1">
    <source>
        <dbReference type="EMBL" id="KAF2624630.1"/>
    </source>
</evidence>
<comment type="caution">
    <text evidence="1">The sequence shown here is derived from an EMBL/GenBank/DDBJ whole genome shotgun (WGS) entry which is preliminary data.</text>
</comment>
<keyword evidence="2" id="KW-1185">Reference proteome</keyword>
<reference evidence="1" key="1">
    <citation type="journal article" date="2020" name="Stud. Mycol.">
        <title>101 Dothideomycetes genomes: a test case for predicting lifestyles and emergence of pathogens.</title>
        <authorList>
            <person name="Haridas S."/>
            <person name="Albert R."/>
            <person name="Binder M."/>
            <person name="Bloem J."/>
            <person name="Labutti K."/>
            <person name="Salamov A."/>
            <person name="Andreopoulos B."/>
            <person name="Baker S."/>
            <person name="Barry K."/>
            <person name="Bills G."/>
            <person name="Bluhm B."/>
            <person name="Cannon C."/>
            <person name="Castanera R."/>
            <person name="Culley D."/>
            <person name="Daum C."/>
            <person name="Ezra D."/>
            <person name="Gonzalez J."/>
            <person name="Henrissat B."/>
            <person name="Kuo A."/>
            <person name="Liang C."/>
            <person name="Lipzen A."/>
            <person name="Lutzoni F."/>
            <person name="Magnuson J."/>
            <person name="Mondo S."/>
            <person name="Nolan M."/>
            <person name="Ohm R."/>
            <person name="Pangilinan J."/>
            <person name="Park H.-J."/>
            <person name="Ramirez L."/>
            <person name="Alfaro M."/>
            <person name="Sun H."/>
            <person name="Tritt A."/>
            <person name="Yoshinaga Y."/>
            <person name="Zwiers L.-H."/>
            <person name="Turgeon B."/>
            <person name="Goodwin S."/>
            <person name="Spatafora J."/>
            <person name="Crous P."/>
            <person name="Grigoriev I."/>
        </authorList>
    </citation>
    <scope>NUCLEOTIDE SEQUENCE</scope>
    <source>
        <strain evidence="1">CBS 525.71</strain>
    </source>
</reference>
<proteinExistence type="predicted"/>
<dbReference type="Proteomes" id="UP000799754">
    <property type="component" value="Unassembled WGS sequence"/>
</dbReference>
<name>A0ACB6RRP0_9PLEO</name>
<sequence>MPRFLSRIFSDKYLTFRRDPNTQDDVQQSRRVVTKSSTGRPETRLRARLSQLNLVLHPEEDGRLKDGASLADSDMRAARPILAPSIASHEGYAPVMKTKSPRRRLSKRHRMPDLKA</sequence>
<evidence type="ECO:0000313" key="2">
    <source>
        <dbReference type="Proteomes" id="UP000799754"/>
    </source>
</evidence>
<organism evidence="1 2">
    <name type="scientific">Macroventuria anomochaeta</name>
    <dbReference type="NCBI Taxonomy" id="301207"/>
    <lineage>
        <taxon>Eukaryota</taxon>
        <taxon>Fungi</taxon>
        <taxon>Dikarya</taxon>
        <taxon>Ascomycota</taxon>
        <taxon>Pezizomycotina</taxon>
        <taxon>Dothideomycetes</taxon>
        <taxon>Pleosporomycetidae</taxon>
        <taxon>Pleosporales</taxon>
        <taxon>Pleosporineae</taxon>
        <taxon>Didymellaceae</taxon>
        <taxon>Macroventuria</taxon>
    </lineage>
</organism>
<protein>
    <submittedName>
        <fullName evidence="1">Uncharacterized protein</fullName>
    </submittedName>
</protein>